<dbReference type="InterPro" id="IPR013112">
    <property type="entry name" value="FAD-bd_8"/>
</dbReference>
<keyword evidence="4" id="KW-0813">Transport</keyword>
<keyword evidence="7" id="KW-0249">Electron transport</keyword>
<evidence type="ECO:0000256" key="7">
    <source>
        <dbReference type="ARBA" id="ARBA00022982"/>
    </source>
</evidence>
<comment type="caution">
    <text evidence="16">The sequence shown here is derived from an EMBL/GenBank/DDBJ whole genome shotgun (WGS) entry which is preliminary data.</text>
</comment>
<evidence type="ECO:0000313" key="17">
    <source>
        <dbReference type="Proteomes" id="UP000297280"/>
    </source>
</evidence>
<dbReference type="Pfam" id="PF08022">
    <property type="entry name" value="FAD_binding_8"/>
    <property type="match status" value="1"/>
</dbReference>
<keyword evidence="9" id="KW-0560">Oxidoreductase</keyword>
<dbReference type="GO" id="GO:0006879">
    <property type="term" value="P:intracellular iron ion homeostasis"/>
    <property type="evidence" value="ECO:0007669"/>
    <property type="project" value="TreeGrafter"/>
</dbReference>
<dbReference type="GO" id="GO:0005886">
    <property type="term" value="C:plasma membrane"/>
    <property type="evidence" value="ECO:0007669"/>
    <property type="project" value="UniProtKB-SubCell"/>
</dbReference>
<evidence type="ECO:0000313" key="16">
    <source>
        <dbReference type="EMBL" id="TGO83243.1"/>
    </source>
</evidence>
<dbReference type="EC" id="1.16.1.9" evidence="3"/>
<sequence length="572" mass="65016">MSWPYRIKFPTPEERIQSRILLDRYGLYAQMSIFIPIILYNVYRLAIWVYFERQRSKVDYNALPSSPTSKKKRSSRSAEWKRQIRSVVWWLGGEVAPGRGERGQWIMAGLWGAWLGFLCVHRTGDDYFHITKRFGIVAASQFPAHYALSMKSLYSPLSVLFKSSHEQLNTWHRISGRVIWTLLACHASWYINAWVQIEVVYMKITTPIIIYGILSFWLINLLIITSLPIVRRRSYRVFFIIHLFVAIAIVPLLFFHATALRVYILEALALFVIDLGIRKFNTVKAFAIIKPVPETSLVEVTIPVTPSKISQFQYAPGQHIYLSIPPSSVPKSTEYNRHLYEFLYNPFTVASVSETPSPQITLTMRTQNGPTTSALSSLSHLSKARPPLKIEGPYGTSRKFPNLAEKFDRVLLVAGGVGATFTLPIYRAVKQEMENEGRMSSNVRMIWVMRDAAESSWALSSSSPENENSESKIENNSGIELYITSPSSTSTFSSSEPGSVELHNLTSSPSNTKYSRPDLRAIVDGTFCQGLEERVAVLVCGPEGMARELRTYVGEWVGKGREVWWHDEGFGW</sequence>
<dbReference type="Gene3D" id="3.40.50.80">
    <property type="entry name" value="Nucleotide-binding domain of ferredoxin-NADP reductase (FNR) module"/>
    <property type="match status" value="1"/>
</dbReference>
<proteinExistence type="inferred from homology"/>
<dbReference type="CDD" id="cd06186">
    <property type="entry name" value="NOX_Duox_like_FAD_NADP"/>
    <property type="match status" value="1"/>
</dbReference>
<dbReference type="Proteomes" id="UP000297280">
    <property type="component" value="Unassembled WGS sequence"/>
</dbReference>
<evidence type="ECO:0000256" key="12">
    <source>
        <dbReference type="ARBA" id="ARBA00048483"/>
    </source>
</evidence>
<evidence type="ECO:0000256" key="4">
    <source>
        <dbReference type="ARBA" id="ARBA00022448"/>
    </source>
</evidence>
<name>A0A4Z1KAS9_9HELO</name>
<dbReference type="SUPFAM" id="SSF52343">
    <property type="entry name" value="Ferredoxin reductase-like, C-terminal NADP-linked domain"/>
    <property type="match status" value="1"/>
</dbReference>
<keyword evidence="11 14" id="KW-0472">Membrane</keyword>
<comment type="similarity">
    <text evidence="2">Belongs to the ferric reductase (FRE) family.</text>
</comment>
<dbReference type="InterPro" id="IPR051410">
    <property type="entry name" value="Ferric/Cupric_Reductase"/>
</dbReference>
<dbReference type="PROSITE" id="PS51384">
    <property type="entry name" value="FAD_FR"/>
    <property type="match status" value="1"/>
</dbReference>
<evidence type="ECO:0000256" key="14">
    <source>
        <dbReference type="SAM" id="Phobius"/>
    </source>
</evidence>
<dbReference type="AlphaFoldDB" id="A0A4Z1KAS9"/>
<gene>
    <name evidence="16" type="ORF">BPOR_0677g00010</name>
</gene>
<feature type="transmembrane region" description="Helical" evidence="14">
    <location>
        <begin position="209"/>
        <end position="230"/>
    </location>
</feature>
<feature type="transmembrane region" description="Helical" evidence="14">
    <location>
        <begin position="178"/>
        <end position="197"/>
    </location>
</feature>
<dbReference type="PANTHER" id="PTHR32361:SF28">
    <property type="entry name" value="FRP1P"/>
    <property type="match status" value="1"/>
</dbReference>
<dbReference type="GO" id="GO:0052851">
    <property type="term" value="F:ferric-chelate reductase (NADPH) activity"/>
    <property type="evidence" value="ECO:0007669"/>
    <property type="project" value="UniProtKB-EC"/>
</dbReference>
<organism evidence="16 17">
    <name type="scientific">Botrytis porri</name>
    <dbReference type="NCBI Taxonomy" id="87229"/>
    <lineage>
        <taxon>Eukaryota</taxon>
        <taxon>Fungi</taxon>
        <taxon>Dikarya</taxon>
        <taxon>Ascomycota</taxon>
        <taxon>Pezizomycotina</taxon>
        <taxon>Leotiomycetes</taxon>
        <taxon>Helotiales</taxon>
        <taxon>Sclerotiniaceae</taxon>
        <taxon>Botrytis</taxon>
    </lineage>
</organism>
<evidence type="ECO:0000256" key="5">
    <source>
        <dbReference type="ARBA" id="ARBA00022475"/>
    </source>
</evidence>
<evidence type="ECO:0000256" key="13">
    <source>
        <dbReference type="SAM" id="MobiDB-lite"/>
    </source>
</evidence>
<evidence type="ECO:0000256" key="8">
    <source>
        <dbReference type="ARBA" id="ARBA00022989"/>
    </source>
</evidence>
<dbReference type="InterPro" id="IPR013130">
    <property type="entry name" value="Fe3_Rdtase_TM_dom"/>
</dbReference>
<dbReference type="SUPFAM" id="SSF63380">
    <property type="entry name" value="Riboflavin synthase domain-like"/>
    <property type="match status" value="1"/>
</dbReference>
<feature type="region of interest" description="Disordered" evidence="13">
    <location>
        <begin position="488"/>
        <end position="511"/>
    </location>
</feature>
<protein>
    <recommendedName>
        <fullName evidence="3">ferric-chelate reductase (NADPH)</fullName>
        <ecNumber evidence="3">1.16.1.9</ecNumber>
    </recommendedName>
</protein>
<dbReference type="InterPro" id="IPR039261">
    <property type="entry name" value="FNR_nucleotide-bd"/>
</dbReference>
<comment type="catalytic activity">
    <reaction evidence="12">
        <text>2 a Fe(II)-siderophore + NADP(+) + H(+) = 2 a Fe(III)-siderophore + NADPH</text>
        <dbReference type="Rhea" id="RHEA:28795"/>
        <dbReference type="Rhea" id="RHEA-COMP:11342"/>
        <dbReference type="Rhea" id="RHEA-COMP:11344"/>
        <dbReference type="ChEBI" id="CHEBI:15378"/>
        <dbReference type="ChEBI" id="CHEBI:29033"/>
        <dbReference type="ChEBI" id="CHEBI:29034"/>
        <dbReference type="ChEBI" id="CHEBI:57783"/>
        <dbReference type="ChEBI" id="CHEBI:58349"/>
        <dbReference type="EC" id="1.16.1.9"/>
    </reaction>
</comment>
<evidence type="ECO:0000256" key="11">
    <source>
        <dbReference type="ARBA" id="ARBA00023136"/>
    </source>
</evidence>
<accession>A0A4Z1KAS9</accession>
<reference evidence="16 17" key="1">
    <citation type="submission" date="2017-12" db="EMBL/GenBank/DDBJ databases">
        <title>Comparative genomics of Botrytis spp.</title>
        <authorList>
            <person name="Valero-Jimenez C.A."/>
            <person name="Tapia P."/>
            <person name="Veloso J."/>
            <person name="Silva-Moreno E."/>
            <person name="Staats M."/>
            <person name="Valdes J.H."/>
            <person name="Van Kan J.A.L."/>
        </authorList>
    </citation>
    <scope>NUCLEOTIDE SEQUENCE [LARGE SCALE GENOMIC DNA]</scope>
    <source>
        <strain evidence="16 17">MUCL3349</strain>
    </source>
</reference>
<evidence type="ECO:0000256" key="3">
    <source>
        <dbReference type="ARBA" id="ARBA00012668"/>
    </source>
</evidence>
<evidence type="ECO:0000256" key="10">
    <source>
        <dbReference type="ARBA" id="ARBA00023065"/>
    </source>
</evidence>
<dbReference type="Pfam" id="PF01794">
    <property type="entry name" value="Ferric_reduct"/>
    <property type="match status" value="1"/>
</dbReference>
<keyword evidence="5" id="KW-1003">Cell membrane</keyword>
<dbReference type="InterPro" id="IPR017927">
    <property type="entry name" value="FAD-bd_FR_type"/>
</dbReference>
<feature type="transmembrane region" description="Helical" evidence="14">
    <location>
        <begin position="27"/>
        <end position="51"/>
    </location>
</feature>
<dbReference type="InterPro" id="IPR017938">
    <property type="entry name" value="Riboflavin_synthase-like_b-brl"/>
</dbReference>
<dbReference type="SFLD" id="SFLDS00052">
    <property type="entry name" value="Ferric_Reductase_Domain"/>
    <property type="match status" value="1"/>
</dbReference>
<evidence type="ECO:0000256" key="6">
    <source>
        <dbReference type="ARBA" id="ARBA00022692"/>
    </source>
</evidence>
<dbReference type="GO" id="GO:0006826">
    <property type="term" value="P:iron ion transport"/>
    <property type="evidence" value="ECO:0007669"/>
    <property type="project" value="UniProtKB-ARBA"/>
</dbReference>
<keyword evidence="10" id="KW-0406">Ion transport</keyword>
<dbReference type="SFLD" id="SFLDG01168">
    <property type="entry name" value="Ferric_reductase_subgroup_(FRE"/>
    <property type="match status" value="1"/>
</dbReference>
<keyword evidence="17" id="KW-1185">Reference proteome</keyword>
<evidence type="ECO:0000256" key="9">
    <source>
        <dbReference type="ARBA" id="ARBA00023002"/>
    </source>
</evidence>
<feature type="transmembrane region" description="Helical" evidence="14">
    <location>
        <begin position="237"/>
        <end position="254"/>
    </location>
</feature>
<dbReference type="PANTHER" id="PTHR32361">
    <property type="entry name" value="FERRIC/CUPRIC REDUCTASE TRANSMEMBRANE COMPONENT"/>
    <property type="match status" value="1"/>
</dbReference>
<dbReference type="EMBL" id="PQXO01000676">
    <property type="protein sequence ID" value="TGO83243.1"/>
    <property type="molecule type" value="Genomic_DNA"/>
</dbReference>
<dbReference type="STRING" id="87229.A0A4Z1KAS9"/>
<dbReference type="GO" id="GO:0015677">
    <property type="term" value="P:copper ion import"/>
    <property type="evidence" value="ECO:0007669"/>
    <property type="project" value="TreeGrafter"/>
</dbReference>
<comment type="subcellular location">
    <subcellularLocation>
        <location evidence="1">Cell membrane</location>
        <topology evidence="1">Multi-pass membrane protein</topology>
    </subcellularLocation>
</comment>
<dbReference type="OrthoDB" id="10006946at2759"/>
<evidence type="ECO:0000256" key="2">
    <source>
        <dbReference type="ARBA" id="ARBA00006278"/>
    </source>
</evidence>
<keyword evidence="6 14" id="KW-0812">Transmembrane</keyword>
<evidence type="ECO:0000259" key="15">
    <source>
        <dbReference type="PROSITE" id="PS51384"/>
    </source>
</evidence>
<dbReference type="Pfam" id="PF08030">
    <property type="entry name" value="NAD_binding_6"/>
    <property type="match status" value="1"/>
</dbReference>
<feature type="domain" description="FAD-binding FR-type" evidence="15">
    <location>
        <begin position="275"/>
        <end position="400"/>
    </location>
</feature>
<keyword evidence="8 14" id="KW-1133">Transmembrane helix</keyword>
<dbReference type="InterPro" id="IPR013121">
    <property type="entry name" value="Fe_red_NAD-bd_6"/>
</dbReference>
<evidence type="ECO:0000256" key="1">
    <source>
        <dbReference type="ARBA" id="ARBA00004651"/>
    </source>
</evidence>